<dbReference type="Proteomes" id="UP001212263">
    <property type="component" value="Unassembled WGS sequence"/>
</dbReference>
<protein>
    <submittedName>
        <fullName evidence="2">BRO family protein</fullName>
    </submittedName>
</protein>
<evidence type="ECO:0000313" key="2">
    <source>
        <dbReference type="EMBL" id="MDB9225035.1"/>
    </source>
</evidence>
<name>A0AAW6FPT3_9BACT</name>
<dbReference type="AlphaFoldDB" id="A0AAW6FPT3"/>
<comment type="caution">
    <text evidence="2">The sequence shown here is derived from an EMBL/GenBank/DDBJ whole genome shotgun (WGS) entry which is preliminary data.</text>
</comment>
<dbReference type="EMBL" id="JAQMRD010000039">
    <property type="protein sequence ID" value="MDB9225035.1"/>
    <property type="molecule type" value="Genomic_DNA"/>
</dbReference>
<reference evidence="2" key="1">
    <citation type="submission" date="2023-01" db="EMBL/GenBank/DDBJ databases">
        <title>Human gut microbiome strain richness.</title>
        <authorList>
            <person name="Chen-Liaw A."/>
        </authorList>
    </citation>
    <scope>NUCLEOTIDE SEQUENCE</scope>
    <source>
        <strain evidence="2">RTP21484st1_B7_RTP21484_190118</strain>
    </source>
</reference>
<dbReference type="Pfam" id="PF02498">
    <property type="entry name" value="Bro-N"/>
    <property type="match status" value="1"/>
</dbReference>
<evidence type="ECO:0000259" key="1">
    <source>
        <dbReference type="Pfam" id="PF02498"/>
    </source>
</evidence>
<accession>A0AAW6FPT3</accession>
<organism evidence="2 3">
    <name type="scientific">Odoribacter splanchnicus</name>
    <dbReference type="NCBI Taxonomy" id="28118"/>
    <lineage>
        <taxon>Bacteria</taxon>
        <taxon>Pseudomonadati</taxon>
        <taxon>Bacteroidota</taxon>
        <taxon>Bacteroidia</taxon>
        <taxon>Bacteroidales</taxon>
        <taxon>Odoribacteraceae</taxon>
        <taxon>Odoribacter</taxon>
    </lineage>
</organism>
<proteinExistence type="predicted"/>
<sequence length="61" mass="7214">MEQKFDFKGNLVRMKTDQEEQYWFAGIDVCNILGYADSYQKIKTLDEDEYRLARITDGQGK</sequence>
<dbReference type="InterPro" id="IPR003497">
    <property type="entry name" value="BRO_N_domain"/>
</dbReference>
<evidence type="ECO:0000313" key="3">
    <source>
        <dbReference type="Proteomes" id="UP001212263"/>
    </source>
</evidence>
<gene>
    <name evidence="2" type="ORF">PN645_18830</name>
</gene>
<dbReference type="RefSeq" id="WP_195203650.1">
    <property type="nucleotide sequence ID" value="NZ_JADMUD010000015.1"/>
</dbReference>
<feature type="domain" description="Bro-N" evidence="1">
    <location>
        <begin position="12"/>
        <end position="50"/>
    </location>
</feature>